<protein>
    <submittedName>
        <fullName evidence="2">Uncharacterized protein</fullName>
    </submittedName>
</protein>
<dbReference type="AlphaFoldDB" id="A0A7T2GK27"/>
<dbReference type="KEGG" id="sflv:IC614_01525"/>
<dbReference type="RefSeq" id="WP_200971995.1">
    <property type="nucleotide sequence ID" value="NZ_CP065592.1"/>
</dbReference>
<keyword evidence="1" id="KW-1133">Transmembrane helix</keyword>
<organism evidence="2 3">
    <name type="scientific">Allosphingosinicella flava</name>
    <dbReference type="NCBI Taxonomy" id="2771430"/>
    <lineage>
        <taxon>Bacteria</taxon>
        <taxon>Pseudomonadati</taxon>
        <taxon>Pseudomonadota</taxon>
        <taxon>Alphaproteobacteria</taxon>
        <taxon>Sphingomonadales</taxon>
        <taxon>Sphingomonadaceae</taxon>
        <taxon>Allosphingosinicella</taxon>
    </lineage>
</organism>
<dbReference type="EMBL" id="CP065592">
    <property type="protein sequence ID" value="QPQ55320.1"/>
    <property type="molecule type" value="Genomic_DNA"/>
</dbReference>
<feature type="transmembrane region" description="Helical" evidence="1">
    <location>
        <begin position="66"/>
        <end position="83"/>
    </location>
</feature>
<name>A0A7T2GK27_9SPHN</name>
<accession>A0A7T2GK27</accession>
<reference evidence="2 3" key="1">
    <citation type="submission" date="2020-11" db="EMBL/GenBank/DDBJ databases">
        <title>Genome seq and assembly of Sphingosinicella sp.</title>
        <authorList>
            <person name="Chhetri G."/>
        </authorList>
    </citation>
    <scope>NUCLEOTIDE SEQUENCE [LARGE SCALE GENOMIC DNA]</scope>
    <source>
        <strain evidence="2 3">UDD2</strain>
    </source>
</reference>
<dbReference type="Proteomes" id="UP000594873">
    <property type="component" value="Chromosome"/>
</dbReference>
<proteinExistence type="predicted"/>
<feature type="transmembrane region" description="Helical" evidence="1">
    <location>
        <begin position="158"/>
        <end position="176"/>
    </location>
</feature>
<keyword evidence="1" id="KW-0472">Membrane</keyword>
<sequence>MIGEQEIDDLAALWQEEPSPVDQENFEGLAAKVRRRARIGQYLEIGFGLFLLLLLAAGLFLTPSTAALVVGAGFAGILSWSAWRRYRLNRIAILVHTGDREVVIESLIKGTEARIRRSHINMALALPGYLLGGMAQYAIMNGNLSGFPSFIAQRTLPISPGGIAATLLMGGLFAYLGRYHGRLRSELARLRALHREYRAERQFENRI</sequence>
<evidence type="ECO:0000313" key="3">
    <source>
        <dbReference type="Proteomes" id="UP000594873"/>
    </source>
</evidence>
<evidence type="ECO:0000313" key="2">
    <source>
        <dbReference type="EMBL" id="QPQ55320.1"/>
    </source>
</evidence>
<evidence type="ECO:0000256" key="1">
    <source>
        <dbReference type="SAM" id="Phobius"/>
    </source>
</evidence>
<feature type="transmembrane region" description="Helical" evidence="1">
    <location>
        <begin position="119"/>
        <end position="138"/>
    </location>
</feature>
<feature type="transmembrane region" description="Helical" evidence="1">
    <location>
        <begin position="42"/>
        <end position="60"/>
    </location>
</feature>
<gene>
    <name evidence="2" type="ORF">IC614_01525</name>
</gene>
<keyword evidence="3" id="KW-1185">Reference proteome</keyword>
<keyword evidence="1" id="KW-0812">Transmembrane</keyword>